<feature type="domain" description="Tetrapyrrole methylase" evidence="9">
    <location>
        <begin position="4"/>
        <end position="212"/>
    </location>
</feature>
<keyword evidence="3" id="KW-0169">Cobalamin biosynthesis</keyword>
<dbReference type="PROSITE" id="PS00840">
    <property type="entry name" value="SUMT_2"/>
    <property type="match status" value="1"/>
</dbReference>
<evidence type="ECO:0000256" key="8">
    <source>
        <dbReference type="RuleBase" id="RU003960"/>
    </source>
</evidence>
<evidence type="ECO:0000256" key="5">
    <source>
        <dbReference type="ARBA" id="ARBA00022679"/>
    </source>
</evidence>
<comment type="caution">
    <text evidence="10">The sequence shown here is derived from an EMBL/GenBank/DDBJ whole genome shotgun (WGS) entry which is preliminary data.</text>
</comment>
<evidence type="ECO:0000256" key="6">
    <source>
        <dbReference type="ARBA" id="ARBA00022691"/>
    </source>
</evidence>
<dbReference type="PANTHER" id="PTHR43467:SF2">
    <property type="entry name" value="COBALT-PRECORRIN-2 C(20)-METHYLTRANSFERASE"/>
    <property type="match status" value="1"/>
</dbReference>
<comment type="similarity">
    <text evidence="2 7 8">Belongs to the precorrin methyltransferase family.</text>
</comment>
<dbReference type="InterPro" id="IPR014777">
    <property type="entry name" value="4pyrrole_Mease_sub1"/>
</dbReference>
<dbReference type="UniPathway" id="UPA00148"/>
<dbReference type="PANTHER" id="PTHR43467">
    <property type="entry name" value="COBALT-PRECORRIN-2 C(20)-METHYLTRANSFERASE"/>
    <property type="match status" value="1"/>
</dbReference>
<evidence type="ECO:0000256" key="2">
    <source>
        <dbReference type="ARBA" id="ARBA00005879"/>
    </source>
</evidence>
<dbReference type="GO" id="GO:0030788">
    <property type="term" value="F:precorrin-2 C20-methyltransferase activity"/>
    <property type="evidence" value="ECO:0007669"/>
    <property type="project" value="UniProtKB-EC"/>
</dbReference>
<dbReference type="InterPro" id="IPR035996">
    <property type="entry name" value="4pyrrol_Methylase_sf"/>
</dbReference>
<comment type="pathway">
    <text evidence="1">Cofactor biosynthesis; adenosylcobalamin biosynthesis.</text>
</comment>
<evidence type="ECO:0000256" key="4">
    <source>
        <dbReference type="ARBA" id="ARBA00022603"/>
    </source>
</evidence>
<name>A0A7Y0HG43_9PROT</name>
<keyword evidence="6" id="KW-0949">S-adenosyl-L-methionine</keyword>
<evidence type="ECO:0000259" key="9">
    <source>
        <dbReference type="Pfam" id="PF00590"/>
    </source>
</evidence>
<dbReference type="GO" id="GO:0009236">
    <property type="term" value="P:cobalamin biosynthetic process"/>
    <property type="evidence" value="ECO:0007669"/>
    <property type="project" value="UniProtKB-UniRule"/>
</dbReference>
<keyword evidence="4 8" id="KW-0489">Methyltransferase</keyword>
<protein>
    <submittedName>
        <fullName evidence="10">Precorrin-2 C(20)-methyltransferase</fullName>
        <ecNumber evidence="10">2.1.1.130</ecNumber>
    </submittedName>
</protein>
<dbReference type="PIRSF" id="PIRSF036427">
    <property type="entry name" value="Precrrn-2_mtase"/>
    <property type="match status" value="1"/>
</dbReference>
<proteinExistence type="inferred from homology"/>
<evidence type="ECO:0000313" key="11">
    <source>
        <dbReference type="Proteomes" id="UP000539372"/>
    </source>
</evidence>
<evidence type="ECO:0000256" key="7">
    <source>
        <dbReference type="PIRNR" id="PIRNR036427"/>
    </source>
</evidence>
<dbReference type="AlphaFoldDB" id="A0A7Y0HG43"/>
<dbReference type="CDD" id="cd11645">
    <property type="entry name" value="Precorrin_2_C20_MT"/>
    <property type="match status" value="1"/>
</dbReference>
<dbReference type="InterPro" id="IPR012382">
    <property type="entry name" value="CobI/CbiL"/>
</dbReference>
<dbReference type="Gene3D" id="3.40.1010.10">
    <property type="entry name" value="Cobalt-precorrin-4 Transmethylase, Domain 1"/>
    <property type="match status" value="1"/>
</dbReference>
<dbReference type="RefSeq" id="WP_169625613.1">
    <property type="nucleotide sequence ID" value="NZ_JABBNT010000003.1"/>
</dbReference>
<dbReference type="GO" id="GO:0032259">
    <property type="term" value="P:methylation"/>
    <property type="evidence" value="ECO:0007669"/>
    <property type="project" value="UniProtKB-KW"/>
</dbReference>
<dbReference type="InterPro" id="IPR006364">
    <property type="entry name" value="CobI/CbiL/CobIJ_dom"/>
</dbReference>
<dbReference type="InterPro" id="IPR000878">
    <property type="entry name" value="4pyrrol_Mease"/>
</dbReference>
<dbReference type="Pfam" id="PF00590">
    <property type="entry name" value="TP_methylase"/>
    <property type="match status" value="1"/>
</dbReference>
<dbReference type="SUPFAM" id="SSF53790">
    <property type="entry name" value="Tetrapyrrole methylase"/>
    <property type="match status" value="1"/>
</dbReference>
<dbReference type="Gene3D" id="3.30.950.10">
    <property type="entry name" value="Methyltransferase, Cobalt-precorrin-4 Transmethylase, Domain 2"/>
    <property type="match status" value="1"/>
</dbReference>
<dbReference type="EMBL" id="JABBNT010000003">
    <property type="protein sequence ID" value="NMM45263.1"/>
    <property type="molecule type" value="Genomic_DNA"/>
</dbReference>
<organism evidence="10 11">
    <name type="scientific">Pacificispira spongiicola</name>
    <dbReference type="NCBI Taxonomy" id="2729598"/>
    <lineage>
        <taxon>Bacteria</taxon>
        <taxon>Pseudomonadati</taxon>
        <taxon>Pseudomonadota</taxon>
        <taxon>Alphaproteobacteria</taxon>
        <taxon>Rhodospirillales</taxon>
        <taxon>Rhodospirillaceae</taxon>
        <taxon>Pacificispira</taxon>
    </lineage>
</organism>
<evidence type="ECO:0000256" key="1">
    <source>
        <dbReference type="ARBA" id="ARBA00004953"/>
    </source>
</evidence>
<accession>A0A7Y0HG43</accession>
<gene>
    <name evidence="10" type="primary">cobI</name>
    <name evidence="10" type="ORF">HH303_12290</name>
</gene>
<evidence type="ECO:0000256" key="3">
    <source>
        <dbReference type="ARBA" id="ARBA00022573"/>
    </source>
</evidence>
<dbReference type="EC" id="2.1.1.130" evidence="10"/>
<dbReference type="Proteomes" id="UP000539372">
    <property type="component" value="Unassembled WGS sequence"/>
</dbReference>
<reference evidence="10 11" key="1">
    <citation type="submission" date="2020-04" db="EMBL/GenBank/DDBJ databases">
        <title>Rhodospirillaceae bacterium KN72 isolated from deep sea.</title>
        <authorList>
            <person name="Zhang D.-C."/>
        </authorList>
    </citation>
    <scope>NUCLEOTIDE SEQUENCE [LARGE SCALE GENOMIC DNA]</scope>
    <source>
        <strain evidence="10 11">KN72</strain>
    </source>
</reference>
<keyword evidence="5 8" id="KW-0808">Transferase</keyword>
<dbReference type="InterPro" id="IPR003043">
    <property type="entry name" value="Uropor_MeTrfase_CS"/>
</dbReference>
<dbReference type="NCBIfam" id="TIGR01467">
    <property type="entry name" value="cobI_cbiL"/>
    <property type="match status" value="1"/>
</dbReference>
<sequence>MTGTLYGLGVGPGDPELITLKALRILKEAPVLAWPAPLEGDSLARSIAEPHLDGHHREIAIRMPMDVARFPAQQVYDTAAAEIAAELDAGNDVAVLCEGDPFFYGSFMYLFGRLAETYPVEVVPGVSSLMATAAASGAPLAARNDVLTVLPAPLEEAELVRRLKEIEAAAVIKVGRHLPKLRRALDAAGLSDAARYVGHATMGERQTVCPLTDYPEEKAPYFSMVLVHRRRDAWIDGRGQEEAGE</sequence>
<dbReference type="InterPro" id="IPR014776">
    <property type="entry name" value="4pyrrole_Mease_sub2"/>
</dbReference>
<keyword evidence="11" id="KW-1185">Reference proteome</keyword>
<evidence type="ECO:0000313" key="10">
    <source>
        <dbReference type="EMBL" id="NMM45263.1"/>
    </source>
</evidence>